<keyword evidence="1" id="KW-0223">Dioxygenase</keyword>
<evidence type="ECO:0000313" key="1">
    <source>
        <dbReference type="EMBL" id="CTQ43345.1"/>
    </source>
</evidence>
<proteinExistence type="predicted"/>
<keyword evidence="2" id="KW-1185">Reference proteome</keyword>
<reference evidence="2" key="1">
    <citation type="submission" date="2015-07" db="EMBL/GenBank/DDBJ databases">
        <authorList>
            <person name="Rodrigo-Torres Lidia"/>
            <person name="Arahal R.David."/>
        </authorList>
    </citation>
    <scope>NUCLEOTIDE SEQUENCE [LARGE SCALE GENOMIC DNA]</scope>
    <source>
        <strain evidence="2">CECT 4801</strain>
    </source>
</reference>
<dbReference type="SUPFAM" id="SSF51197">
    <property type="entry name" value="Clavaminate synthase-like"/>
    <property type="match status" value="1"/>
</dbReference>
<name>A0A0M6XZR5_9HYPH</name>
<sequence length="344" mass="38918">MRAADVLKMPLYAAELATGAKSFRDNPLIGSRRLNEAGLHAKRIKLAESMADSRRRRLEHLLPEADRAAYARDGFIATRNLLPEDELAALRKEVETTRFDAWDMRQGNAVTRFVPLPPSVLADLPHLKAFVWSKPFQNGLRYVGSTNGDPLVYLHIVMTNPDTKRKADPQTAFHSDTFHQTAKSWFFLYDIDDAEGPFTYIPGSHRLTPERLEWEREQSLSACGDKNTLHARGSFRLAPEELGRLKYPEPVRFAVPGNTLVVADTHGFHARAASKRPSVRVGIYGSLRRNPFLPWAGLDPFDLPGLRGRQARFYMAQKDLQFRLKGKASHRYAGKILVTEPSKF</sequence>
<dbReference type="RefSeq" id="WP_055655452.1">
    <property type="nucleotide sequence ID" value="NZ_CP045617.1"/>
</dbReference>
<dbReference type="Pfam" id="PF05721">
    <property type="entry name" value="PhyH"/>
    <property type="match status" value="1"/>
</dbReference>
<dbReference type="EMBL" id="CXST01000001">
    <property type="protein sequence ID" value="CTQ43345.1"/>
    <property type="molecule type" value="Genomic_DNA"/>
</dbReference>
<accession>A0A0M6XZR5</accession>
<dbReference type="Proteomes" id="UP000048926">
    <property type="component" value="Unassembled WGS sequence"/>
</dbReference>
<evidence type="ECO:0000313" key="2">
    <source>
        <dbReference type="Proteomes" id="UP000048926"/>
    </source>
</evidence>
<dbReference type="Gene3D" id="2.60.120.620">
    <property type="entry name" value="q2cbj1_9rhob like domain"/>
    <property type="match status" value="1"/>
</dbReference>
<gene>
    <name evidence="1" type="ORF">LAL4801_01783</name>
</gene>
<keyword evidence="1" id="KW-0560">Oxidoreductase</keyword>
<dbReference type="OrthoDB" id="547161at2"/>
<protein>
    <submittedName>
        <fullName evidence="1">Phytanoyl-CoA dioxygenase (PhyH)</fullName>
    </submittedName>
</protein>
<dbReference type="GO" id="GO:0016706">
    <property type="term" value="F:2-oxoglutarate-dependent dioxygenase activity"/>
    <property type="evidence" value="ECO:0007669"/>
    <property type="project" value="UniProtKB-ARBA"/>
</dbReference>
<dbReference type="AlphaFoldDB" id="A0A0M6XZR5"/>
<dbReference type="STRING" id="187304.B0E33_21310"/>
<organism evidence="1 2">
    <name type="scientific">Roseibium aggregatum</name>
    <dbReference type="NCBI Taxonomy" id="187304"/>
    <lineage>
        <taxon>Bacteria</taxon>
        <taxon>Pseudomonadati</taxon>
        <taxon>Pseudomonadota</taxon>
        <taxon>Alphaproteobacteria</taxon>
        <taxon>Hyphomicrobiales</taxon>
        <taxon>Stappiaceae</taxon>
        <taxon>Roseibium</taxon>
    </lineage>
</organism>
<dbReference type="InterPro" id="IPR008775">
    <property type="entry name" value="Phytyl_CoA_dOase-like"/>
</dbReference>